<keyword evidence="2" id="KW-0285">Flavoprotein</keyword>
<evidence type="ECO:0000256" key="2">
    <source>
        <dbReference type="ARBA" id="ARBA00022630"/>
    </source>
</evidence>
<organism evidence="5 6">
    <name type="scientific">Sorlinia euscelidii</name>
    <dbReference type="NCBI Taxonomy" id="3081148"/>
    <lineage>
        <taxon>Bacteria</taxon>
        <taxon>Pseudomonadati</taxon>
        <taxon>Pseudomonadota</taxon>
        <taxon>Alphaproteobacteria</taxon>
        <taxon>Acetobacterales</taxon>
        <taxon>Acetobacteraceae</taxon>
        <taxon>Sorlinia</taxon>
    </lineage>
</organism>
<comment type="cofactor">
    <cofactor evidence="1">
        <name>FAD</name>
        <dbReference type="ChEBI" id="CHEBI:57692"/>
    </cofactor>
</comment>
<evidence type="ECO:0000256" key="1">
    <source>
        <dbReference type="ARBA" id="ARBA00001974"/>
    </source>
</evidence>
<gene>
    <name evidence="5" type="ORF">DOFOFD_03785</name>
</gene>
<name>A0ABU7TZW1_9PROT</name>
<dbReference type="InterPro" id="IPR002081">
    <property type="entry name" value="Cryptochrome/DNA_photolyase_1"/>
</dbReference>
<dbReference type="InterPro" id="IPR005101">
    <property type="entry name" value="Cryptochr/Photolyase_FAD-bd"/>
</dbReference>
<dbReference type="Proteomes" id="UP001312908">
    <property type="component" value="Unassembled WGS sequence"/>
</dbReference>
<protein>
    <submittedName>
        <fullName evidence="5">Deoxyribodipyrimidine photolyase</fullName>
    </submittedName>
</protein>
<dbReference type="Pfam" id="PF03441">
    <property type="entry name" value="FAD_binding_7"/>
    <property type="match status" value="1"/>
</dbReference>
<evidence type="ECO:0000313" key="5">
    <source>
        <dbReference type="EMBL" id="MEE8658134.1"/>
    </source>
</evidence>
<dbReference type="PANTHER" id="PTHR11455">
    <property type="entry name" value="CRYPTOCHROME"/>
    <property type="match status" value="1"/>
</dbReference>
<dbReference type="EMBL" id="JAWJZY010000002">
    <property type="protein sequence ID" value="MEE8658134.1"/>
    <property type="molecule type" value="Genomic_DNA"/>
</dbReference>
<dbReference type="SUPFAM" id="SSF48173">
    <property type="entry name" value="Cryptochrome/photolyase FAD-binding domain"/>
    <property type="match status" value="1"/>
</dbReference>
<comment type="caution">
    <text evidence="5">The sequence shown here is derived from an EMBL/GenBank/DDBJ whole genome shotgun (WGS) entry which is preliminary data.</text>
</comment>
<keyword evidence="3" id="KW-0274">FAD</keyword>
<evidence type="ECO:0000313" key="6">
    <source>
        <dbReference type="Proteomes" id="UP001312908"/>
    </source>
</evidence>
<dbReference type="InterPro" id="IPR036134">
    <property type="entry name" value="Crypto/Photolyase_FAD-like_sf"/>
</dbReference>
<evidence type="ECO:0000259" key="4">
    <source>
        <dbReference type="Pfam" id="PF03441"/>
    </source>
</evidence>
<dbReference type="PANTHER" id="PTHR11455:SF18">
    <property type="entry name" value="SI:CH1073-390K14.1"/>
    <property type="match status" value="1"/>
</dbReference>
<evidence type="ECO:0000256" key="3">
    <source>
        <dbReference type="ARBA" id="ARBA00022827"/>
    </source>
</evidence>
<accession>A0ABU7TZW1</accession>
<reference evidence="5 6" key="1">
    <citation type="submission" date="2023-10" db="EMBL/GenBank/DDBJ databases">
        <title>Sorlinia euscelidii gen. nov., sp. nov., an acetic acid bacteria isolated from the gut of Euscelidius variegatus emitter.</title>
        <authorList>
            <person name="Michoud G."/>
            <person name="Marasco R."/>
            <person name="Seferji K."/>
            <person name="Gonella E."/>
            <person name="Garuglieri E."/>
            <person name="Alma A."/>
            <person name="Mapelli F."/>
            <person name="Borin S."/>
            <person name="Daffonchio D."/>
            <person name="Crotti E."/>
        </authorList>
    </citation>
    <scope>NUCLEOTIDE SEQUENCE [LARGE SCALE GENOMIC DNA]</scope>
    <source>
        <strain evidence="5 6">EV16P</strain>
    </source>
</reference>
<proteinExistence type="predicted"/>
<dbReference type="Gene3D" id="1.10.579.10">
    <property type="entry name" value="DNA Cyclobutane Dipyrimidine Photolyase, subunit A, domain 3"/>
    <property type="match status" value="1"/>
</dbReference>
<keyword evidence="6" id="KW-1185">Reference proteome</keyword>
<feature type="domain" description="Cryptochrome/DNA photolyase FAD-binding" evidence="4">
    <location>
        <begin position="1"/>
        <end position="92"/>
    </location>
</feature>
<sequence>MNWQWVAGSGIDAAPYFRILNPVLQGEKFDGQGDYVRHFIPEIAKLPDAYIQHPWDAPEDVLKKAQITLGKDYPNPCIDIKEGRARAMKAFEAL</sequence>